<evidence type="ECO:0000259" key="6">
    <source>
        <dbReference type="Pfam" id="PF07291"/>
    </source>
</evidence>
<dbReference type="InterPro" id="IPR009908">
    <property type="entry name" value="Methylamine_util_MauE"/>
</dbReference>
<dbReference type="EMBL" id="JAROCE010000002">
    <property type="protein sequence ID" value="MFM2720229.1"/>
    <property type="molecule type" value="Genomic_DNA"/>
</dbReference>
<comment type="caution">
    <text evidence="7">The sequence shown here is derived from an EMBL/GenBank/DDBJ whole genome shotgun (WGS) entry which is preliminary data.</text>
</comment>
<keyword evidence="3 5" id="KW-1133">Transmembrane helix</keyword>
<dbReference type="Proteomes" id="UP001630303">
    <property type="component" value="Unassembled WGS sequence"/>
</dbReference>
<dbReference type="Pfam" id="PF07291">
    <property type="entry name" value="MauE"/>
    <property type="match status" value="1"/>
</dbReference>
<protein>
    <recommendedName>
        <fullName evidence="6">Methylamine utilisation protein MauE domain-containing protein</fullName>
    </recommendedName>
</protein>
<evidence type="ECO:0000256" key="5">
    <source>
        <dbReference type="SAM" id="Phobius"/>
    </source>
</evidence>
<organism evidence="7 8">
    <name type="scientific">Microbacterium mcarthurae</name>
    <dbReference type="NCBI Taxonomy" id="3035918"/>
    <lineage>
        <taxon>Bacteria</taxon>
        <taxon>Bacillati</taxon>
        <taxon>Actinomycetota</taxon>
        <taxon>Actinomycetes</taxon>
        <taxon>Micrococcales</taxon>
        <taxon>Microbacteriaceae</taxon>
        <taxon>Microbacterium</taxon>
    </lineage>
</organism>
<evidence type="ECO:0000256" key="4">
    <source>
        <dbReference type="ARBA" id="ARBA00023136"/>
    </source>
</evidence>
<comment type="subcellular location">
    <subcellularLocation>
        <location evidence="1">Membrane</location>
        <topology evidence="1">Multi-pass membrane protein</topology>
    </subcellularLocation>
</comment>
<accession>A0ABW9GER1</accession>
<keyword evidence="8" id="KW-1185">Reference proteome</keyword>
<evidence type="ECO:0000313" key="7">
    <source>
        <dbReference type="EMBL" id="MFM2720229.1"/>
    </source>
</evidence>
<gene>
    <name evidence="7" type="ORF">P5G46_06910</name>
</gene>
<evidence type="ECO:0000256" key="3">
    <source>
        <dbReference type="ARBA" id="ARBA00022989"/>
    </source>
</evidence>
<feature type="domain" description="Methylamine utilisation protein MauE" evidence="6">
    <location>
        <begin position="3"/>
        <end position="131"/>
    </location>
</feature>
<keyword evidence="4 5" id="KW-0472">Membrane</keyword>
<name>A0ABW9GER1_9MICO</name>
<feature type="transmembrane region" description="Helical" evidence="5">
    <location>
        <begin position="147"/>
        <end position="167"/>
    </location>
</feature>
<proteinExistence type="predicted"/>
<evidence type="ECO:0000256" key="1">
    <source>
        <dbReference type="ARBA" id="ARBA00004141"/>
    </source>
</evidence>
<evidence type="ECO:0000313" key="8">
    <source>
        <dbReference type="Proteomes" id="UP001630303"/>
    </source>
</evidence>
<evidence type="ECO:0000256" key="2">
    <source>
        <dbReference type="ARBA" id="ARBA00022692"/>
    </source>
</evidence>
<feature type="transmembrane region" description="Helical" evidence="5">
    <location>
        <begin position="62"/>
        <end position="86"/>
    </location>
</feature>
<dbReference type="RefSeq" id="WP_239276437.1">
    <property type="nucleotide sequence ID" value="NZ_JAROCE010000002.1"/>
</dbReference>
<keyword evidence="2 5" id="KW-0812">Transmembrane</keyword>
<sequence>MLALATLPALVLAAVFAVSGAGKLLDLGAAPSTLRALRITQLPARPTVAAVATLELLTSAGLLLGTGPTAVTASCVALALTLLFLATGMRAQTMASTDECGCFGPVASTRVGPAMTARNASLCALAGLTLAGAVVEPTLPSLAVRLISSPLATAGVVLGTVAVAMIASSLRISPADPPADGVPDAALITPDGDVVVPRQRALRGRAQLLLFVRRGCASCENIIARMTWDGELLETLVDVRLIVPVGDGSPLAAAEEGMHADPSGEFAAALGIPNERPAAVLLTTSGELLHPLAVGGDATAAFIDTMLAAAAEARTPRSDEDRSTH</sequence>
<reference evidence="7 8" key="1">
    <citation type="submission" date="2023-03" db="EMBL/GenBank/DDBJ databases">
        <title>MT1 and MT2 Draft Genomes of Novel Species.</title>
        <authorList>
            <person name="Venkateswaran K."/>
        </authorList>
    </citation>
    <scope>NUCLEOTIDE SEQUENCE [LARGE SCALE GENOMIC DNA]</scope>
    <source>
        <strain evidence="7 8">IF8SW-P5</strain>
    </source>
</reference>